<dbReference type="GO" id="GO:0000182">
    <property type="term" value="F:rDNA binding"/>
    <property type="evidence" value="ECO:0007669"/>
    <property type="project" value="TreeGrafter"/>
</dbReference>
<proteinExistence type="predicted"/>
<reference evidence="4" key="1">
    <citation type="submission" date="2019-11" db="EMBL/GenBank/DDBJ databases">
        <title>Bipolaris sorokiniana Genome sequencing.</title>
        <authorList>
            <person name="Wang H."/>
        </authorList>
    </citation>
    <scope>NUCLEOTIDE SEQUENCE</scope>
</reference>
<evidence type="ECO:0000259" key="3">
    <source>
        <dbReference type="PROSITE" id="PS50048"/>
    </source>
</evidence>
<keyword evidence="1" id="KW-0539">Nucleus</keyword>
<feature type="compositionally biased region" description="Low complexity" evidence="2">
    <location>
        <begin position="477"/>
        <end position="503"/>
    </location>
</feature>
<evidence type="ECO:0000313" key="5">
    <source>
        <dbReference type="Proteomes" id="UP000624244"/>
    </source>
</evidence>
<evidence type="ECO:0000313" key="4">
    <source>
        <dbReference type="EMBL" id="KAF5853309.1"/>
    </source>
</evidence>
<dbReference type="PROSITE" id="PS00463">
    <property type="entry name" value="ZN2_CY6_FUNGAL_1"/>
    <property type="match status" value="1"/>
</dbReference>
<dbReference type="SMART" id="SM00066">
    <property type="entry name" value="GAL4"/>
    <property type="match status" value="1"/>
</dbReference>
<dbReference type="GO" id="GO:0008270">
    <property type="term" value="F:zinc ion binding"/>
    <property type="evidence" value="ECO:0007669"/>
    <property type="project" value="InterPro"/>
</dbReference>
<dbReference type="GO" id="GO:0000981">
    <property type="term" value="F:DNA-binding transcription factor activity, RNA polymerase II-specific"/>
    <property type="evidence" value="ECO:0007669"/>
    <property type="project" value="InterPro"/>
</dbReference>
<feature type="region of interest" description="Disordered" evidence="2">
    <location>
        <begin position="536"/>
        <end position="555"/>
    </location>
</feature>
<feature type="compositionally biased region" description="Basic and acidic residues" evidence="2">
    <location>
        <begin position="252"/>
        <end position="265"/>
    </location>
</feature>
<feature type="compositionally biased region" description="Acidic residues" evidence="2">
    <location>
        <begin position="546"/>
        <end position="555"/>
    </location>
</feature>
<dbReference type="GO" id="GO:0006361">
    <property type="term" value="P:transcription initiation at RNA polymerase I promoter"/>
    <property type="evidence" value="ECO:0007669"/>
    <property type="project" value="TreeGrafter"/>
</dbReference>
<dbReference type="CDD" id="cd00067">
    <property type="entry name" value="GAL4"/>
    <property type="match status" value="1"/>
</dbReference>
<feature type="region of interest" description="Disordered" evidence="2">
    <location>
        <begin position="1"/>
        <end position="24"/>
    </location>
</feature>
<dbReference type="Proteomes" id="UP000624244">
    <property type="component" value="Unassembled WGS sequence"/>
</dbReference>
<dbReference type="InterPro" id="IPR036864">
    <property type="entry name" value="Zn2-C6_fun-type_DNA-bd_sf"/>
</dbReference>
<dbReference type="GO" id="GO:0042790">
    <property type="term" value="P:nucleolar large rRNA transcription by RNA polymerase I"/>
    <property type="evidence" value="ECO:0007669"/>
    <property type="project" value="InterPro"/>
</dbReference>
<accession>A0A8H5ZS82</accession>
<evidence type="ECO:0000256" key="1">
    <source>
        <dbReference type="ARBA" id="ARBA00023242"/>
    </source>
</evidence>
<dbReference type="PANTHER" id="PTHR28079:SF1">
    <property type="entry name" value="RNA POLYMERASE I-SPECIFIC TRANSCRIPTION INITIATION FACTOR RRN5"/>
    <property type="match status" value="1"/>
</dbReference>
<gene>
    <name evidence="4" type="ORF">GGP41_001915</name>
</gene>
<dbReference type="OMA" id="CCHALDE"/>
<dbReference type="InterPro" id="IPR001138">
    <property type="entry name" value="Zn2Cys6_DnaBD"/>
</dbReference>
<feature type="compositionally biased region" description="Acidic residues" evidence="2">
    <location>
        <begin position="698"/>
        <end position="709"/>
    </location>
</feature>
<comment type="caution">
    <text evidence="4">The sequence shown here is derived from an EMBL/GenBank/DDBJ whole genome shotgun (WGS) entry which is preliminary data.</text>
</comment>
<sequence>MQAESDWTDEPSRSSKHRRTDAERLARPRKYHLEGKYCDRYRLLFNGIVQEAATRFDSSHMPYAFYSWQIGSSLWSTAEQATFYSALQRLGRDDVPGIADTVGKSIPEVRELLLLLHGAAVKQGDAGLTFRDIPAAVEIGDECDAQVELAADALAWYQEKWEARQEQKQHGDYWLITSAVADAIENAIDGEAYEPAPPRRGGKVIVGACLSCKKFKQKCNRELPCSNCRRRKMAQCVYPESSTKVDQAVNSEEPKQDGEPDKTDHVPTTPAILKSLPEGSLLHPQNMLKLSRDVFMNRSPTIPSPWPHWSQCTSDIAQEPSIYRTAFGDFHNLVVSVTTRLVRLAMIQAMSRLRSRSKRATHGALPTVRKRDVRTAIDLAGMPRNSQERWRGVARRCALRVYDQQLSRHGRKKIKREVPWDEFERIMRPEEPIASTLTTDVESSDDQAEARLRAARKGTPLPIERLALSDSDESLLDETPQPSQPTQPSRDTTGRYTTGDGQTLKPPTLTLKQHDRKNAQMDELEMWIMLGRNPDKSKYLNQIDPVSDEDDEEDERIITHPDDWRSFIKYRAEWEELETLPIPEAFEANQISLAVPPILHDDTVEPEDSSSDYTDGPGKKKQRPRKPEPVELEAESAHAYANRKARELAQEMELPVSESSHQGYGMSSGSSDSGGEGRYQVKQSIETVGRRAVHSDDEVSEMDWDTFID</sequence>
<protein>
    <recommendedName>
        <fullName evidence="3">Zn(2)-C6 fungal-type domain-containing protein</fullName>
    </recommendedName>
</protein>
<evidence type="ECO:0000256" key="2">
    <source>
        <dbReference type="SAM" id="MobiDB-lite"/>
    </source>
</evidence>
<dbReference type="SUPFAM" id="SSF57701">
    <property type="entry name" value="Zn2/Cys6 DNA-binding domain"/>
    <property type="match status" value="1"/>
</dbReference>
<dbReference type="PANTHER" id="PTHR28079">
    <property type="entry name" value="RNA POLYMERASE I-SPECIFIC TRANSCRIPTION INITIATION FACTOR RRN5"/>
    <property type="match status" value="1"/>
</dbReference>
<feature type="region of interest" description="Disordered" evidence="2">
    <location>
        <begin position="601"/>
        <end position="709"/>
    </location>
</feature>
<dbReference type="Gene3D" id="4.10.240.10">
    <property type="entry name" value="Zn(2)-C6 fungal-type DNA-binding domain"/>
    <property type="match status" value="1"/>
</dbReference>
<dbReference type="PROSITE" id="PS50048">
    <property type="entry name" value="ZN2_CY6_FUNGAL_2"/>
    <property type="match status" value="1"/>
</dbReference>
<dbReference type="GO" id="GO:0001181">
    <property type="term" value="F:RNA polymerase I general transcription initiation factor activity"/>
    <property type="evidence" value="ECO:0007669"/>
    <property type="project" value="TreeGrafter"/>
</dbReference>
<name>A0A8H5ZS82_COCSA</name>
<dbReference type="AlphaFoldDB" id="A0A8H5ZS82"/>
<feature type="domain" description="Zn(2)-C6 fungal-type" evidence="3">
    <location>
        <begin position="208"/>
        <end position="238"/>
    </location>
</feature>
<dbReference type="EMBL" id="WNKQ01000002">
    <property type="protein sequence ID" value="KAF5853309.1"/>
    <property type="molecule type" value="Genomic_DNA"/>
</dbReference>
<dbReference type="Pfam" id="PF00172">
    <property type="entry name" value="Zn_clus"/>
    <property type="match status" value="1"/>
</dbReference>
<feature type="region of interest" description="Disordered" evidence="2">
    <location>
        <begin position="244"/>
        <end position="266"/>
    </location>
</feature>
<organism evidence="4 5">
    <name type="scientific">Cochliobolus sativus</name>
    <name type="common">Common root rot and spot blotch fungus</name>
    <name type="synonym">Bipolaris sorokiniana</name>
    <dbReference type="NCBI Taxonomy" id="45130"/>
    <lineage>
        <taxon>Eukaryota</taxon>
        <taxon>Fungi</taxon>
        <taxon>Dikarya</taxon>
        <taxon>Ascomycota</taxon>
        <taxon>Pezizomycotina</taxon>
        <taxon>Dothideomycetes</taxon>
        <taxon>Pleosporomycetidae</taxon>
        <taxon>Pleosporales</taxon>
        <taxon>Pleosporineae</taxon>
        <taxon>Pleosporaceae</taxon>
        <taxon>Bipolaris</taxon>
    </lineage>
</organism>
<dbReference type="InterPro" id="IPR039601">
    <property type="entry name" value="Rrn5"/>
</dbReference>
<dbReference type="GO" id="GO:0000500">
    <property type="term" value="C:RNA polymerase I upstream activating factor complex"/>
    <property type="evidence" value="ECO:0007669"/>
    <property type="project" value="InterPro"/>
</dbReference>
<feature type="region of interest" description="Disordered" evidence="2">
    <location>
        <begin position="469"/>
        <end position="515"/>
    </location>
</feature>